<keyword evidence="3" id="KW-1185">Reference proteome</keyword>
<gene>
    <name evidence="2" type="ORF">FPZ12_020545</name>
</gene>
<feature type="region of interest" description="Disordered" evidence="1">
    <location>
        <begin position="83"/>
        <end position="195"/>
    </location>
</feature>
<sequence>MKAGARVALAVGAGYALGRTKKMRLALMIAAAGATGKANLSPGKLLQSGLSQLGSSPELSRITDLARDELMGAAKAAAVTAASSRIESLSDRLQEGGPLRTKKRDAEQDSDEGEDAEEYAEEEQPAEAEPEEEEEEPPRRRKPARGGGRRRAAAESEEESEESEEPEEPEEESPPPRARRSRSSSGRTPVRRARR</sequence>
<evidence type="ECO:0000313" key="2">
    <source>
        <dbReference type="EMBL" id="KAA9159298.1"/>
    </source>
</evidence>
<organism evidence="2 3">
    <name type="scientific">Amycolatopsis acidicola</name>
    <dbReference type="NCBI Taxonomy" id="2596893"/>
    <lineage>
        <taxon>Bacteria</taxon>
        <taxon>Bacillati</taxon>
        <taxon>Actinomycetota</taxon>
        <taxon>Actinomycetes</taxon>
        <taxon>Pseudonocardiales</taxon>
        <taxon>Pseudonocardiaceae</taxon>
        <taxon>Amycolatopsis</taxon>
    </lineage>
</organism>
<evidence type="ECO:0000256" key="1">
    <source>
        <dbReference type="SAM" id="MobiDB-lite"/>
    </source>
</evidence>
<feature type="compositionally biased region" description="Acidic residues" evidence="1">
    <location>
        <begin position="155"/>
        <end position="173"/>
    </location>
</feature>
<comment type="caution">
    <text evidence="2">The sequence shown here is derived from an EMBL/GenBank/DDBJ whole genome shotgun (WGS) entry which is preliminary data.</text>
</comment>
<accession>A0A5N0V359</accession>
<dbReference type="Proteomes" id="UP000319769">
    <property type="component" value="Unassembled WGS sequence"/>
</dbReference>
<dbReference type="RefSeq" id="WP_144747517.1">
    <property type="nucleotide sequence ID" value="NZ_VMNW02000030.1"/>
</dbReference>
<dbReference type="EMBL" id="VMNW02000030">
    <property type="protein sequence ID" value="KAA9159298.1"/>
    <property type="molecule type" value="Genomic_DNA"/>
</dbReference>
<name>A0A5N0V359_9PSEU</name>
<evidence type="ECO:0000313" key="3">
    <source>
        <dbReference type="Proteomes" id="UP000319769"/>
    </source>
</evidence>
<reference evidence="2" key="1">
    <citation type="submission" date="2019-09" db="EMBL/GenBank/DDBJ databases">
        <authorList>
            <person name="Teo W.F.A."/>
            <person name="Duangmal K."/>
        </authorList>
    </citation>
    <scope>NUCLEOTIDE SEQUENCE [LARGE SCALE GENOMIC DNA]</scope>
    <source>
        <strain evidence="2">K81G1</strain>
    </source>
</reference>
<feature type="compositionally biased region" description="Basic residues" evidence="1">
    <location>
        <begin position="139"/>
        <end position="151"/>
    </location>
</feature>
<feature type="compositionally biased region" description="Acidic residues" evidence="1">
    <location>
        <begin position="108"/>
        <end position="136"/>
    </location>
</feature>
<proteinExistence type="predicted"/>
<protein>
    <recommendedName>
        <fullName evidence="4">Histone protein</fullName>
    </recommendedName>
</protein>
<evidence type="ECO:0008006" key="4">
    <source>
        <dbReference type="Google" id="ProtNLM"/>
    </source>
</evidence>
<dbReference type="AlphaFoldDB" id="A0A5N0V359"/>